<keyword evidence="1" id="KW-0805">Transcription regulation</keyword>
<dbReference type="InterPro" id="IPR001845">
    <property type="entry name" value="HTH_ArsR_DNA-bd_dom"/>
</dbReference>
<keyword evidence="3" id="KW-0804">Transcription</keyword>
<evidence type="ECO:0000313" key="6">
    <source>
        <dbReference type="Proteomes" id="UP000001901"/>
    </source>
</evidence>
<dbReference type="InterPro" id="IPR036390">
    <property type="entry name" value="WH_DNA-bd_sf"/>
</dbReference>
<accession>D2RHF4</accession>
<dbReference type="CDD" id="cd00090">
    <property type="entry name" value="HTH_ARSR"/>
    <property type="match status" value="1"/>
</dbReference>
<dbReference type="GO" id="GO:0003700">
    <property type="term" value="F:DNA-binding transcription factor activity"/>
    <property type="evidence" value="ECO:0007669"/>
    <property type="project" value="InterPro"/>
</dbReference>
<evidence type="ECO:0000256" key="3">
    <source>
        <dbReference type="ARBA" id="ARBA00023163"/>
    </source>
</evidence>
<dbReference type="Gene3D" id="1.10.10.10">
    <property type="entry name" value="Winged helix-like DNA-binding domain superfamily/Winged helix DNA-binding domain"/>
    <property type="match status" value="1"/>
</dbReference>
<dbReference type="InterPro" id="IPR051011">
    <property type="entry name" value="Metal_resp_trans_reg"/>
</dbReference>
<evidence type="ECO:0000256" key="2">
    <source>
        <dbReference type="ARBA" id="ARBA00023125"/>
    </source>
</evidence>
<protein>
    <submittedName>
        <fullName evidence="5">Transcriptional regulator</fullName>
    </submittedName>
</protein>
<dbReference type="HOGENOM" id="CLU_097806_8_1_2"/>
<dbReference type="SMART" id="SM00418">
    <property type="entry name" value="HTH_ARSR"/>
    <property type="match status" value="1"/>
</dbReference>
<dbReference type="RefSeq" id="WP_012940065.1">
    <property type="nucleotide sequence ID" value="NC_013741.1"/>
</dbReference>
<evidence type="ECO:0000259" key="4">
    <source>
        <dbReference type="PROSITE" id="PS50987"/>
    </source>
</evidence>
<dbReference type="Pfam" id="PF12840">
    <property type="entry name" value="HTH_20"/>
    <property type="match status" value="1"/>
</dbReference>
<dbReference type="PANTHER" id="PTHR43132">
    <property type="entry name" value="ARSENICAL RESISTANCE OPERON REPRESSOR ARSR-RELATED"/>
    <property type="match status" value="1"/>
</dbReference>
<dbReference type="AlphaFoldDB" id="D2RHF4"/>
<dbReference type="PaxDb" id="572546-Arcpr_0664"/>
<dbReference type="STRING" id="572546.Arcpr_0664"/>
<dbReference type="KEGG" id="apo:Arcpr_0664"/>
<dbReference type="PANTHER" id="PTHR43132:SF2">
    <property type="entry name" value="ARSENICAL RESISTANCE OPERON REPRESSOR ARSR-RELATED"/>
    <property type="match status" value="1"/>
</dbReference>
<evidence type="ECO:0000256" key="1">
    <source>
        <dbReference type="ARBA" id="ARBA00023015"/>
    </source>
</evidence>
<name>D2RHF4_ARCPA</name>
<keyword evidence="6" id="KW-1185">Reference proteome</keyword>
<dbReference type="eggNOG" id="arCOG02611">
    <property type="taxonomic scope" value="Archaea"/>
</dbReference>
<dbReference type="InterPro" id="IPR036388">
    <property type="entry name" value="WH-like_DNA-bd_sf"/>
</dbReference>
<keyword evidence="2" id="KW-0238">DNA-binding</keyword>
<dbReference type="Proteomes" id="UP000001901">
    <property type="component" value="Chromosome"/>
</dbReference>
<proteinExistence type="predicted"/>
<organism evidence="5 6">
    <name type="scientific">Archaeoglobus profundus (strain DSM 5631 / JCM 9629 / NBRC 100127 / Av18)</name>
    <dbReference type="NCBI Taxonomy" id="572546"/>
    <lineage>
        <taxon>Archaea</taxon>
        <taxon>Methanobacteriati</taxon>
        <taxon>Methanobacteriota</taxon>
        <taxon>Archaeoglobi</taxon>
        <taxon>Archaeoglobales</taxon>
        <taxon>Archaeoglobaceae</taxon>
        <taxon>Archaeoglobus</taxon>
    </lineage>
</organism>
<dbReference type="InterPro" id="IPR011991">
    <property type="entry name" value="ArsR-like_HTH"/>
</dbReference>
<dbReference type="OrthoDB" id="50374at2157"/>
<evidence type="ECO:0000313" key="5">
    <source>
        <dbReference type="EMBL" id="ADB57729.1"/>
    </source>
</evidence>
<feature type="domain" description="HTH arsR-type" evidence="4">
    <location>
        <begin position="1"/>
        <end position="90"/>
    </location>
</feature>
<dbReference type="EMBL" id="CP001857">
    <property type="protein sequence ID" value="ADB57729.1"/>
    <property type="molecule type" value="Genomic_DNA"/>
</dbReference>
<dbReference type="PROSITE" id="PS50987">
    <property type="entry name" value="HTH_ARSR_2"/>
    <property type="match status" value="1"/>
</dbReference>
<dbReference type="SUPFAM" id="SSF46785">
    <property type="entry name" value="Winged helix' DNA-binding domain"/>
    <property type="match status" value="1"/>
</dbReference>
<sequence length="92" mass="10389">MPDEKLARALRARARRRILEELVKSGPLSVGEIAEKVGIAEYNASKHLKLLCDLGVVEYTYDPPKKIYYVSIPEMEELLKAYNAVASKLAKR</sequence>
<dbReference type="GO" id="GO:0003677">
    <property type="term" value="F:DNA binding"/>
    <property type="evidence" value="ECO:0007669"/>
    <property type="project" value="UniProtKB-KW"/>
</dbReference>
<dbReference type="GeneID" id="8739324"/>
<gene>
    <name evidence="5" type="ordered locus">Arcpr_0664</name>
</gene>
<reference evidence="5 6" key="1">
    <citation type="journal article" date="2010" name="Stand. Genomic Sci.">
        <title>Complete genome sequence of Archaeoglobus profundus type strain (AV18).</title>
        <authorList>
            <person name="von Jan M."/>
            <person name="Lapidus A."/>
            <person name="Del Rio T.G."/>
            <person name="Copeland A."/>
            <person name="Tice H."/>
            <person name="Cheng J.F."/>
            <person name="Lucas S."/>
            <person name="Chen F."/>
            <person name="Nolan M."/>
            <person name="Goodwin L."/>
            <person name="Han C."/>
            <person name="Pitluck S."/>
            <person name="Liolios K."/>
            <person name="Ivanova N."/>
            <person name="Mavromatis K."/>
            <person name="Ovchinnikova G."/>
            <person name="Chertkov O."/>
            <person name="Pati A."/>
            <person name="Chen A."/>
            <person name="Palaniappan K."/>
            <person name="Land M."/>
            <person name="Hauser L."/>
            <person name="Chang Y.J."/>
            <person name="Jeffries C.D."/>
            <person name="Saunders E."/>
            <person name="Brettin T."/>
            <person name="Detter J.C."/>
            <person name="Chain P."/>
            <person name="Eichinger K."/>
            <person name="Huber H."/>
            <person name="Spring S."/>
            <person name="Rohde M."/>
            <person name="Goker M."/>
            <person name="Wirth R."/>
            <person name="Woyke T."/>
            <person name="Bristow J."/>
            <person name="Eisen J.A."/>
            <person name="Markowitz V."/>
            <person name="Hugenholtz P."/>
            <person name="Kyrpides N.C."/>
            <person name="Klenk H.P."/>
        </authorList>
    </citation>
    <scope>NUCLEOTIDE SEQUENCE [LARGE SCALE GENOMIC DNA]</scope>
    <source>
        <strain evidence="6">DSM 5631 / JCM 9629 / NBRC 100127 / Av18</strain>
    </source>
</reference>